<dbReference type="Gene3D" id="1.10.10.10">
    <property type="entry name" value="Winged helix-like DNA-binding domain superfamily/Winged helix DNA-binding domain"/>
    <property type="match status" value="1"/>
</dbReference>
<keyword evidence="3" id="KW-0238">DNA-binding</keyword>
<dbReference type="SUPFAM" id="SSF53850">
    <property type="entry name" value="Periplasmic binding protein-like II"/>
    <property type="match status" value="1"/>
</dbReference>
<evidence type="ECO:0000259" key="5">
    <source>
        <dbReference type="PROSITE" id="PS50931"/>
    </source>
</evidence>
<reference evidence="6" key="1">
    <citation type="submission" date="2024-05" db="EMBL/GenBank/DDBJ databases">
        <title>Isolation and characterization of Sporomusa carbonis sp. nov., a carboxydotrophic hydrogenogen in the genus of Sporomusa isolated from a charcoal burning pile.</title>
        <authorList>
            <person name="Boeer T."/>
            <person name="Rosenbaum F."/>
            <person name="Eysell L."/>
            <person name="Mueller V."/>
            <person name="Daniel R."/>
            <person name="Poehlein A."/>
        </authorList>
    </citation>
    <scope>NUCLEOTIDE SEQUENCE [LARGE SCALE GENOMIC DNA]</scope>
    <source>
        <strain evidence="6">DSM 3132</strain>
    </source>
</reference>
<dbReference type="SUPFAM" id="SSF46785">
    <property type="entry name" value="Winged helix' DNA-binding domain"/>
    <property type="match status" value="1"/>
</dbReference>
<keyword evidence="2" id="KW-0805">Transcription regulation</keyword>
<dbReference type="InterPro" id="IPR000847">
    <property type="entry name" value="LysR_HTH_N"/>
</dbReference>
<name>A0ABZ3J5B6_SPOA4</name>
<dbReference type="EMBL" id="CP155571">
    <property type="protein sequence ID" value="XFO73276.1"/>
    <property type="molecule type" value="Genomic_DNA"/>
</dbReference>
<organism evidence="6 7">
    <name type="scientific">Sporomusa acidovorans (strain ATCC 49682 / DSM 3132 / Mol)</name>
    <dbReference type="NCBI Taxonomy" id="1123286"/>
    <lineage>
        <taxon>Bacteria</taxon>
        <taxon>Bacillati</taxon>
        <taxon>Bacillota</taxon>
        <taxon>Negativicutes</taxon>
        <taxon>Selenomonadales</taxon>
        <taxon>Sporomusaceae</taxon>
        <taxon>Sporomusa</taxon>
    </lineage>
</organism>
<dbReference type="CDD" id="cd08414">
    <property type="entry name" value="PBP2_LTTR_aromatics_like"/>
    <property type="match status" value="1"/>
</dbReference>
<dbReference type="InterPro" id="IPR036390">
    <property type="entry name" value="WH_DNA-bd_sf"/>
</dbReference>
<dbReference type="Gene3D" id="3.40.190.10">
    <property type="entry name" value="Periplasmic binding protein-like II"/>
    <property type="match status" value="2"/>
</dbReference>
<dbReference type="RefSeq" id="WP_093795652.1">
    <property type="nucleotide sequence ID" value="NZ_CP155571.1"/>
</dbReference>
<proteinExistence type="inferred from homology"/>
<protein>
    <submittedName>
        <fullName evidence="6">HTH-type transcriptional regulator HdfR</fullName>
    </submittedName>
</protein>
<evidence type="ECO:0000256" key="2">
    <source>
        <dbReference type="ARBA" id="ARBA00023015"/>
    </source>
</evidence>
<comment type="similarity">
    <text evidence="1">Belongs to the LysR transcriptional regulatory family.</text>
</comment>
<feature type="domain" description="HTH lysR-type" evidence="5">
    <location>
        <begin position="1"/>
        <end position="59"/>
    </location>
</feature>
<dbReference type="PROSITE" id="PS50931">
    <property type="entry name" value="HTH_LYSR"/>
    <property type="match status" value="1"/>
</dbReference>
<dbReference type="PRINTS" id="PR00039">
    <property type="entry name" value="HTHLYSR"/>
</dbReference>
<evidence type="ECO:0000256" key="3">
    <source>
        <dbReference type="ARBA" id="ARBA00023125"/>
    </source>
</evidence>
<dbReference type="Proteomes" id="UP000216052">
    <property type="component" value="Chromosome"/>
</dbReference>
<evidence type="ECO:0000313" key="7">
    <source>
        <dbReference type="Proteomes" id="UP000216052"/>
    </source>
</evidence>
<dbReference type="InterPro" id="IPR036388">
    <property type="entry name" value="WH-like_DNA-bd_sf"/>
</dbReference>
<dbReference type="Pfam" id="PF03466">
    <property type="entry name" value="LysR_substrate"/>
    <property type="match status" value="1"/>
</dbReference>
<dbReference type="InterPro" id="IPR005119">
    <property type="entry name" value="LysR_subst-bd"/>
</dbReference>
<keyword evidence="4" id="KW-0804">Transcription</keyword>
<evidence type="ECO:0000256" key="4">
    <source>
        <dbReference type="ARBA" id="ARBA00023163"/>
    </source>
</evidence>
<keyword evidence="7" id="KW-1185">Reference proteome</keyword>
<evidence type="ECO:0000256" key="1">
    <source>
        <dbReference type="ARBA" id="ARBA00009437"/>
    </source>
</evidence>
<sequence length="314" mass="35608">MEDIRHLRSFVCVAEHLNFTKAAEQLYIGQSTLSKHIAELEEQLGVQLFIRTHHSVHLTPPGAILFDESRPIMAKIDAIFEKTRKSQIKVWGTLKIGCMGIEHVFLPKIIKHFAALYPHVTLDIRVMPVTLMNEALECQELDLGFNPFIGNKLTSKFKVREVRRARMCFLFPRHHPYANKYSVDLADLKQESFILIDPATLPLGADWFTEQCHLRGFAPHIVSLVTRVEALFWQVSAGLGISFWCFDPVFSQMLRHSISLVAMKGANAYGNIGVVWKNDNPNPIIPLFLKEFDGIASGAKIPLKRLVAHTLSEQ</sequence>
<gene>
    <name evidence="6" type="primary">hdfR_6</name>
    <name evidence="6" type="ORF">SPACI_033620</name>
</gene>
<dbReference type="Pfam" id="PF00126">
    <property type="entry name" value="HTH_1"/>
    <property type="match status" value="1"/>
</dbReference>
<accession>A0ABZ3J5B6</accession>
<dbReference type="PANTHER" id="PTHR30346">
    <property type="entry name" value="TRANSCRIPTIONAL DUAL REGULATOR HCAR-RELATED"/>
    <property type="match status" value="1"/>
</dbReference>
<evidence type="ECO:0000313" key="6">
    <source>
        <dbReference type="EMBL" id="XFO73276.1"/>
    </source>
</evidence>
<dbReference type="PANTHER" id="PTHR30346:SF0">
    <property type="entry name" value="HCA OPERON TRANSCRIPTIONAL ACTIVATOR HCAR"/>
    <property type="match status" value="1"/>
</dbReference>